<feature type="binding site" evidence="12">
    <location>
        <position position="329"/>
    </location>
    <ligand>
        <name>Ca(2+)</name>
        <dbReference type="ChEBI" id="CHEBI:29108"/>
    </ligand>
</feature>
<evidence type="ECO:0000256" key="9">
    <source>
        <dbReference type="ARBA" id="ARBA00023157"/>
    </source>
</evidence>
<feature type="binding site" evidence="12">
    <location>
        <position position="282"/>
    </location>
    <ligand>
        <name>Ca(2+)</name>
        <dbReference type="ChEBI" id="CHEBI:29108"/>
    </ligand>
</feature>
<dbReference type="GO" id="GO:0009055">
    <property type="term" value="F:electron transfer activity"/>
    <property type="evidence" value="ECO:0007669"/>
    <property type="project" value="InterPro"/>
</dbReference>
<dbReference type="EMBL" id="CP119316">
    <property type="protein sequence ID" value="WEK46471.1"/>
    <property type="molecule type" value="Genomic_DNA"/>
</dbReference>
<evidence type="ECO:0000313" key="16">
    <source>
        <dbReference type="Proteomes" id="UP001218362"/>
    </source>
</evidence>
<evidence type="ECO:0000256" key="5">
    <source>
        <dbReference type="ARBA" id="ARBA00022837"/>
    </source>
</evidence>
<keyword evidence="6 11" id="KW-0634">PQQ</keyword>
<name>A0AAJ5X6E5_9SPHN</name>
<evidence type="ECO:0000256" key="1">
    <source>
        <dbReference type="ARBA" id="ARBA00008156"/>
    </source>
</evidence>
<organism evidence="15 16">
    <name type="scientific">Candidatus Andeanibacterium colombiense</name>
    <dbReference type="NCBI Taxonomy" id="3121345"/>
    <lineage>
        <taxon>Bacteria</taxon>
        <taxon>Pseudomonadati</taxon>
        <taxon>Pseudomonadota</taxon>
        <taxon>Alphaproteobacteria</taxon>
        <taxon>Sphingomonadales</taxon>
        <taxon>Sphingomonadaceae</taxon>
        <taxon>Candidatus Andeanibacterium</taxon>
    </lineage>
</organism>
<evidence type="ECO:0000256" key="6">
    <source>
        <dbReference type="ARBA" id="ARBA00022891"/>
    </source>
</evidence>
<keyword evidence="4" id="KW-0732">Signal</keyword>
<dbReference type="KEGG" id="acob:P0Y56_15910"/>
<dbReference type="AlphaFoldDB" id="A0AAJ5X6E5"/>
<evidence type="ECO:0000256" key="7">
    <source>
        <dbReference type="ARBA" id="ARBA00023002"/>
    </source>
</evidence>
<dbReference type="InterPro" id="IPR009056">
    <property type="entry name" value="Cyt_c-like_dom"/>
</dbReference>
<comment type="cofactor">
    <cofactor evidence="11">
        <name>pyrroloquinoline quinone</name>
        <dbReference type="ChEBI" id="CHEBI:58442"/>
    </cofactor>
    <text evidence="11">Binds 1 PQQ group per subunit.</text>
</comment>
<dbReference type="InterPro" id="IPR002372">
    <property type="entry name" value="PQQ_rpt_dom"/>
</dbReference>
<protein>
    <submittedName>
        <fullName evidence="15">PQQ-dependent dehydrogenase, methanol/ethanol family</fullName>
        <ecNumber evidence="15">1.1.2.-</ecNumber>
    </submittedName>
</protein>
<dbReference type="SUPFAM" id="SSF50998">
    <property type="entry name" value="Quinoprotein alcohol dehydrogenase-like"/>
    <property type="match status" value="1"/>
</dbReference>
<dbReference type="PROSITE" id="PS51007">
    <property type="entry name" value="CYTC"/>
    <property type="match status" value="1"/>
</dbReference>
<dbReference type="PROSITE" id="PS51257">
    <property type="entry name" value="PROKAR_LIPOPROTEIN"/>
    <property type="match status" value="1"/>
</dbReference>
<feature type="domain" description="Cytochrome c" evidence="14">
    <location>
        <begin position="618"/>
        <end position="695"/>
    </location>
</feature>
<keyword evidence="9 13" id="KW-1015">Disulfide bond</keyword>
<comment type="cofactor">
    <cofactor evidence="11">
        <name>heme c</name>
        <dbReference type="ChEBI" id="CHEBI:61717"/>
    </cofactor>
    <text evidence="11">Binds 1 heme c group per subunit.</text>
</comment>
<comment type="cofactor">
    <cofactor evidence="12">
        <name>Ca(2+)</name>
        <dbReference type="ChEBI" id="CHEBI:29108"/>
    </cofactor>
    <text evidence="12">Binds 1 Ca(2+) ion per subunit.</text>
</comment>
<evidence type="ECO:0000256" key="12">
    <source>
        <dbReference type="PIRSR" id="PIRSR617512-3"/>
    </source>
</evidence>
<feature type="active site" description="Proton acceptor" evidence="10">
    <location>
        <position position="329"/>
    </location>
</feature>
<accession>A0AAJ5X6E5</accession>
<evidence type="ECO:0000256" key="13">
    <source>
        <dbReference type="PIRSR" id="PIRSR617512-4"/>
    </source>
</evidence>
<keyword evidence="3 12" id="KW-0479">Metal-binding</keyword>
<feature type="binding site" description="covalent" evidence="11">
    <location>
        <position position="631"/>
    </location>
    <ligand>
        <name>heme c</name>
        <dbReference type="ChEBI" id="CHEBI:61717"/>
    </ligand>
</feature>
<evidence type="ECO:0000256" key="3">
    <source>
        <dbReference type="ARBA" id="ARBA00022723"/>
    </source>
</evidence>
<comment type="similarity">
    <text evidence="1">Belongs to the bacterial PQQ dehydrogenase family.</text>
</comment>
<evidence type="ECO:0000256" key="8">
    <source>
        <dbReference type="ARBA" id="ARBA00023004"/>
    </source>
</evidence>
<keyword evidence="5 12" id="KW-0106">Calcium</keyword>
<keyword evidence="2 11" id="KW-0349">Heme</keyword>
<evidence type="ECO:0000259" key="14">
    <source>
        <dbReference type="PROSITE" id="PS51007"/>
    </source>
</evidence>
<dbReference type="SUPFAM" id="SSF46626">
    <property type="entry name" value="Cytochrome c"/>
    <property type="match status" value="1"/>
</dbReference>
<dbReference type="Pfam" id="PF01011">
    <property type="entry name" value="PQQ"/>
    <property type="match status" value="2"/>
</dbReference>
<evidence type="ECO:0000256" key="2">
    <source>
        <dbReference type="ARBA" id="ARBA00022617"/>
    </source>
</evidence>
<dbReference type="Pfam" id="PF13442">
    <property type="entry name" value="Cytochrome_CBB3"/>
    <property type="match status" value="1"/>
</dbReference>
<dbReference type="Proteomes" id="UP001218362">
    <property type="component" value="Chromosome"/>
</dbReference>
<feature type="binding site" evidence="11">
    <location>
        <position position="356"/>
    </location>
    <ligand>
        <name>pyrroloquinoline quinone</name>
        <dbReference type="ChEBI" id="CHEBI:58442"/>
    </ligand>
</feature>
<keyword evidence="7 15" id="KW-0560">Oxidoreductase</keyword>
<dbReference type="GO" id="GO:0020037">
    <property type="term" value="F:heme binding"/>
    <property type="evidence" value="ECO:0007669"/>
    <property type="project" value="InterPro"/>
</dbReference>
<dbReference type="InterPro" id="IPR036909">
    <property type="entry name" value="Cyt_c-like_dom_sf"/>
</dbReference>
<dbReference type="InterPro" id="IPR018391">
    <property type="entry name" value="PQQ_b-propeller_rpt"/>
</dbReference>
<feature type="binding site" evidence="11">
    <location>
        <position position="141"/>
    </location>
    <ligand>
        <name>pyrroloquinoline quinone</name>
        <dbReference type="ChEBI" id="CHEBI:58442"/>
    </ligand>
</feature>
<dbReference type="Gene3D" id="1.10.760.10">
    <property type="entry name" value="Cytochrome c-like domain"/>
    <property type="match status" value="1"/>
</dbReference>
<reference evidence="15" key="1">
    <citation type="submission" date="2023-03" db="EMBL/GenBank/DDBJ databases">
        <title>Andean soil-derived lignocellulolytic bacterial consortium as a source of novel taxa and putative plastic-active enzymes.</title>
        <authorList>
            <person name="Diaz-Garcia L."/>
            <person name="Chuvochina M."/>
            <person name="Feuerriegel G."/>
            <person name="Bunk B."/>
            <person name="Sproer C."/>
            <person name="Streit W.R."/>
            <person name="Rodriguez L.M."/>
            <person name="Overmann J."/>
            <person name="Jimenez D.J."/>
        </authorList>
    </citation>
    <scope>NUCLEOTIDE SEQUENCE</scope>
    <source>
        <strain evidence="15">MAG 26</strain>
    </source>
</reference>
<dbReference type="SMART" id="SM00564">
    <property type="entry name" value="PQQ"/>
    <property type="match status" value="5"/>
</dbReference>
<dbReference type="Gene3D" id="2.140.10.10">
    <property type="entry name" value="Quinoprotein alcohol dehydrogenase-like superfamily"/>
    <property type="match status" value="1"/>
</dbReference>
<sequence>MRTGRVLAALALGCGLVLSGCGGHGEDKASDKLLGAPGTAGEWSRPGRDMGDSYYSPLEGIDADNAGKLGLAFEFTDFKIRGGMHYALQSTPVVQDGTLYFSGPWGEAYAVDAKTGATRWSFDTKADGSYGRNACCSVSNRGIALADGKVFVGSLDGYLFAIDAKTGKQVWKSDTFVDRHWNYASNGYPQIAGNVVIIGNGGGDMGSRGYVSAFDLKTGKLAWRFWVVPGDPAKGPDENPDVTAARKTWPADARWDMGLGGNAWAGLAYDPETDTAFIGTGNGGPHPSWLRSKSGKIGDELYLSSIVAVNAKTGQVKWHYQEVPGDNWDYAATAPLVLANLEIDGKPRKVIMQAPKNGVFYVLDRDTGKLLRANPYTRVNWMTGIDMATGRPKLNPEADYRNGPKLVWPSGAGGHGWAPMAFSPRTGLVYIPTYDAGMKLSQITPAKFVPGHINQYAEGSFPPFAKEDLAGRPQSKFEGRLTAWDPVSNKARWSVTLPTFLGGGTMVAGDLVFQGSATGYLDAYDAATGKQVAHIFIGTVITAAPMTYELDGQQYIAILAGAGGPQGGAFAPGVAGLAYENYQRLVVLKVGGGAIPLPPKRKPVVLPPIPKPIAAGAAVLARGQRLFMDNCSRCHAAGGSVGVYPNLWTLQQPVIDSFDQIVHDGALSYAGMAAFKDSLSQADIDAIKAFIVTDTINRRKGIVKGATGIQRQTH</sequence>
<feature type="binding site" description="covalent" evidence="11">
    <location>
        <position position="634"/>
    </location>
    <ligand>
        <name>heme c</name>
        <dbReference type="ChEBI" id="CHEBI:61717"/>
    </ligand>
</feature>
<evidence type="ECO:0000256" key="4">
    <source>
        <dbReference type="ARBA" id="ARBA00022729"/>
    </source>
</evidence>
<gene>
    <name evidence="15" type="ORF">P0Y56_15910</name>
</gene>
<feature type="disulfide bond" evidence="13">
    <location>
        <begin position="135"/>
        <end position="136"/>
    </location>
</feature>
<evidence type="ECO:0000256" key="11">
    <source>
        <dbReference type="PIRSR" id="PIRSR617512-2"/>
    </source>
</evidence>
<dbReference type="InterPro" id="IPR011047">
    <property type="entry name" value="Quinoprotein_ADH-like_sf"/>
</dbReference>
<dbReference type="GO" id="GO:0016020">
    <property type="term" value="C:membrane"/>
    <property type="evidence" value="ECO:0007669"/>
    <property type="project" value="InterPro"/>
</dbReference>
<dbReference type="PANTHER" id="PTHR32303">
    <property type="entry name" value="QUINOPROTEIN ALCOHOL DEHYDROGENASE (CYTOCHROME C)"/>
    <property type="match status" value="1"/>
</dbReference>
<dbReference type="InterPro" id="IPR017512">
    <property type="entry name" value="PQQ_MeOH/EtOH_DH"/>
</dbReference>
<feature type="binding site" description="axial binding residue" evidence="12">
    <location>
        <position position="635"/>
    </location>
    <ligand>
        <name>heme c</name>
        <dbReference type="ChEBI" id="CHEBI:61717"/>
    </ligand>
    <ligandPart>
        <name>Fe</name>
        <dbReference type="ChEBI" id="CHEBI:18248"/>
    </ligandPart>
</feature>
<dbReference type="EC" id="1.1.2.-" evidence="15"/>
<keyword evidence="8 12" id="KW-0408">Iron</keyword>
<dbReference type="NCBIfam" id="TIGR03075">
    <property type="entry name" value="PQQ_enz_alc_DH"/>
    <property type="match status" value="1"/>
</dbReference>
<evidence type="ECO:0000256" key="10">
    <source>
        <dbReference type="PIRSR" id="PIRSR617512-1"/>
    </source>
</evidence>
<dbReference type="GO" id="GO:0016614">
    <property type="term" value="F:oxidoreductase activity, acting on CH-OH group of donors"/>
    <property type="evidence" value="ECO:0007669"/>
    <property type="project" value="InterPro"/>
</dbReference>
<evidence type="ECO:0000313" key="15">
    <source>
        <dbReference type="EMBL" id="WEK46471.1"/>
    </source>
</evidence>
<feature type="binding site" description="axial binding residue" evidence="12">
    <location>
        <position position="672"/>
    </location>
    <ligand>
        <name>heme c</name>
        <dbReference type="ChEBI" id="CHEBI:61717"/>
    </ligand>
    <ligandPart>
        <name>Fe</name>
        <dbReference type="ChEBI" id="CHEBI:18248"/>
    </ligandPart>
</feature>
<dbReference type="GO" id="GO:0005509">
    <property type="term" value="F:calcium ion binding"/>
    <property type="evidence" value="ECO:0007669"/>
    <property type="project" value="InterPro"/>
</dbReference>
<proteinExistence type="inferred from homology"/>